<gene>
    <name evidence="2" type="ORF">GCM10009560_29360</name>
</gene>
<evidence type="ECO:0000256" key="1">
    <source>
        <dbReference type="SAM" id="SignalP"/>
    </source>
</evidence>
<comment type="caution">
    <text evidence="2">The sequence shown here is derived from an EMBL/GenBank/DDBJ whole genome shotgun (WGS) entry which is preliminary data.</text>
</comment>
<name>A0ABN1PEK9_9ACTN</name>
<accession>A0ABN1PEK9</accession>
<proteinExistence type="predicted"/>
<sequence>MRKLLVTTALAGSVAAGLAAAPAANAATATAETQSYGRAWSKLFSSDGKAYTNGVVKRRGHGVWQVTWRGYDRPGGKKGYAWFRYYKNGQWKSRVAAWDGVTPPRTFTLRGISKLVTYTCWAGSTANCGKRLWLVK</sequence>
<keyword evidence="1" id="KW-0732">Signal</keyword>
<keyword evidence="3" id="KW-1185">Reference proteome</keyword>
<organism evidence="2 3">
    <name type="scientific">Nonomuraea longicatena</name>
    <dbReference type="NCBI Taxonomy" id="83682"/>
    <lineage>
        <taxon>Bacteria</taxon>
        <taxon>Bacillati</taxon>
        <taxon>Actinomycetota</taxon>
        <taxon>Actinomycetes</taxon>
        <taxon>Streptosporangiales</taxon>
        <taxon>Streptosporangiaceae</taxon>
        <taxon>Nonomuraea</taxon>
    </lineage>
</organism>
<evidence type="ECO:0000313" key="3">
    <source>
        <dbReference type="Proteomes" id="UP001501578"/>
    </source>
</evidence>
<dbReference type="RefSeq" id="WP_343950390.1">
    <property type="nucleotide sequence ID" value="NZ_BAAAHQ010000012.1"/>
</dbReference>
<dbReference type="Proteomes" id="UP001501578">
    <property type="component" value="Unassembled WGS sequence"/>
</dbReference>
<protein>
    <submittedName>
        <fullName evidence="2">Uncharacterized protein</fullName>
    </submittedName>
</protein>
<evidence type="ECO:0000313" key="2">
    <source>
        <dbReference type="EMBL" id="GAA0927062.1"/>
    </source>
</evidence>
<feature type="chain" id="PRO_5046733360" evidence="1">
    <location>
        <begin position="27"/>
        <end position="136"/>
    </location>
</feature>
<feature type="signal peptide" evidence="1">
    <location>
        <begin position="1"/>
        <end position="26"/>
    </location>
</feature>
<dbReference type="EMBL" id="BAAAHQ010000012">
    <property type="protein sequence ID" value="GAA0927062.1"/>
    <property type="molecule type" value="Genomic_DNA"/>
</dbReference>
<reference evidence="2 3" key="1">
    <citation type="journal article" date="2019" name="Int. J. Syst. Evol. Microbiol.">
        <title>The Global Catalogue of Microorganisms (GCM) 10K type strain sequencing project: providing services to taxonomists for standard genome sequencing and annotation.</title>
        <authorList>
            <consortium name="The Broad Institute Genomics Platform"/>
            <consortium name="The Broad Institute Genome Sequencing Center for Infectious Disease"/>
            <person name="Wu L."/>
            <person name="Ma J."/>
        </authorList>
    </citation>
    <scope>NUCLEOTIDE SEQUENCE [LARGE SCALE GENOMIC DNA]</scope>
    <source>
        <strain evidence="2 3">JCM 11136</strain>
    </source>
</reference>